<name>A0ABP9NLN2_9PSEU</name>
<dbReference type="EMBL" id="BAABJO010000014">
    <property type="protein sequence ID" value="GAA5125694.1"/>
    <property type="molecule type" value="Genomic_DNA"/>
</dbReference>
<comment type="caution">
    <text evidence="2">The sequence shown here is derived from an EMBL/GenBank/DDBJ whole genome shotgun (WGS) entry which is preliminary data.</text>
</comment>
<keyword evidence="3" id="KW-1185">Reference proteome</keyword>
<evidence type="ECO:0000313" key="2">
    <source>
        <dbReference type="EMBL" id="GAA5125694.1"/>
    </source>
</evidence>
<feature type="compositionally biased region" description="Basic and acidic residues" evidence="1">
    <location>
        <begin position="1"/>
        <end position="12"/>
    </location>
</feature>
<evidence type="ECO:0000256" key="1">
    <source>
        <dbReference type="SAM" id="MobiDB-lite"/>
    </source>
</evidence>
<protein>
    <submittedName>
        <fullName evidence="2">Uncharacterized protein</fullName>
    </submittedName>
</protein>
<gene>
    <name evidence="2" type="ORF">GCM10023320_40440</name>
</gene>
<dbReference type="Proteomes" id="UP001500804">
    <property type="component" value="Unassembled WGS sequence"/>
</dbReference>
<accession>A0ABP9NLN2</accession>
<sequence length="87" mass="9335">MVLRAGHRDRFGTHGQHSDALTRGSRTSRTYRVELTVVREASVPALLAPDVSASGRRPRQSSALGLRRVVFGSISGAVLRRSPASPA</sequence>
<evidence type="ECO:0000313" key="3">
    <source>
        <dbReference type="Proteomes" id="UP001500804"/>
    </source>
</evidence>
<organism evidence="2 3">
    <name type="scientific">Pseudonocardia adelaidensis</name>
    <dbReference type="NCBI Taxonomy" id="648754"/>
    <lineage>
        <taxon>Bacteria</taxon>
        <taxon>Bacillati</taxon>
        <taxon>Actinomycetota</taxon>
        <taxon>Actinomycetes</taxon>
        <taxon>Pseudonocardiales</taxon>
        <taxon>Pseudonocardiaceae</taxon>
        <taxon>Pseudonocardia</taxon>
    </lineage>
</organism>
<proteinExistence type="predicted"/>
<reference evidence="3" key="1">
    <citation type="journal article" date="2019" name="Int. J. Syst. Evol. Microbiol.">
        <title>The Global Catalogue of Microorganisms (GCM) 10K type strain sequencing project: providing services to taxonomists for standard genome sequencing and annotation.</title>
        <authorList>
            <consortium name="The Broad Institute Genomics Platform"/>
            <consortium name="The Broad Institute Genome Sequencing Center for Infectious Disease"/>
            <person name="Wu L."/>
            <person name="Ma J."/>
        </authorList>
    </citation>
    <scope>NUCLEOTIDE SEQUENCE [LARGE SCALE GENOMIC DNA]</scope>
    <source>
        <strain evidence="3">JCM 18302</strain>
    </source>
</reference>
<feature type="region of interest" description="Disordered" evidence="1">
    <location>
        <begin position="1"/>
        <end position="26"/>
    </location>
</feature>